<sequence length="561" mass="64249">MANSLSENNPSLSRRVTALVQHRSPPIKEYVQSTALDNCLVLASTAEQYVDLEIGQPLIEQWIKEGYSYLHIGAIRIVLTLHGRKGLPVTARIALLITIYKEYEHAVIGTCLSTLYTGSISLTYYLNFNIPFRDHNLHNCLKVQLQVIGATMMPNSNWRLFIIRSPTDFKIMPLIFPFQVLMIRPVISEVEIPIHSFETDGSLIYTNKINGHFIWDVDPEMCDADCECKACSKVMRLSCKPGCPHRKPDDPNSQWIGLHLVKKKPLPIYDRALQILKSEGLLPDKPKDSEKLLPSLLAPIPCFMASGYEKDFPPLEPSSNHERNLFSRPFVQTTEILPDGSLKKPSQAEQVLNWNSRNARVQNRVLHSIDQKIDQSRVARLDADLHQYINQGYFRPDFDSKEREISQLKDQLDQTSRDHFTNAIADLSQIFIASRTDPQPSTQTIDTNETSDETSDEPTPMVEEPPEHKPQALAPAPKPINSPWFNLEDFAPSQWRRKISEMSAWLDLQTVKQNNNTENILREFVSRFTRSLRDWYQALGKYRQLQLVRCGFVSQALRIIF</sequence>
<dbReference type="EMBL" id="JANJYI010000008">
    <property type="protein sequence ID" value="KAK2637673.1"/>
    <property type="molecule type" value="Genomic_DNA"/>
</dbReference>
<evidence type="ECO:0000313" key="2">
    <source>
        <dbReference type="EMBL" id="KAK2637673.1"/>
    </source>
</evidence>
<organism evidence="2 3">
    <name type="scientific">Dipteronia dyeriana</name>
    <dbReference type="NCBI Taxonomy" id="168575"/>
    <lineage>
        <taxon>Eukaryota</taxon>
        <taxon>Viridiplantae</taxon>
        <taxon>Streptophyta</taxon>
        <taxon>Embryophyta</taxon>
        <taxon>Tracheophyta</taxon>
        <taxon>Spermatophyta</taxon>
        <taxon>Magnoliopsida</taxon>
        <taxon>eudicotyledons</taxon>
        <taxon>Gunneridae</taxon>
        <taxon>Pentapetalae</taxon>
        <taxon>rosids</taxon>
        <taxon>malvids</taxon>
        <taxon>Sapindales</taxon>
        <taxon>Sapindaceae</taxon>
        <taxon>Hippocastanoideae</taxon>
        <taxon>Acereae</taxon>
        <taxon>Dipteronia</taxon>
    </lineage>
</organism>
<accession>A0AAD9TL85</accession>
<feature type="compositionally biased region" description="Polar residues" evidence="1">
    <location>
        <begin position="436"/>
        <end position="448"/>
    </location>
</feature>
<dbReference type="PANTHER" id="PTHR48435:SF1">
    <property type="entry name" value="POLYPROTEIN"/>
    <property type="match status" value="1"/>
</dbReference>
<dbReference type="PANTHER" id="PTHR48435">
    <property type="entry name" value="POLYPROTEIN"/>
    <property type="match status" value="1"/>
</dbReference>
<dbReference type="InterPro" id="IPR028919">
    <property type="entry name" value="Viral_movement"/>
</dbReference>
<evidence type="ECO:0000313" key="3">
    <source>
        <dbReference type="Proteomes" id="UP001280121"/>
    </source>
</evidence>
<proteinExistence type="predicted"/>
<evidence type="ECO:0008006" key="4">
    <source>
        <dbReference type="Google" id="ProtNLM"/>
    </source>
</evidence>
<keyword evidence="3" id="KW-1185">Reference proteome</keyword>
<dbReference type="Proteomes" id="UP001280121">
    <property type="component" value="Unassembled WGS sequence"/>
</dbReference>
<dbReference type="Pfam" id="PF01107">
    <property type="entry name" value="MP"/>
    <property type="match status" value="1"/>
</dbReference>
<gene>
    <name evidence="2" type="ORF">Ddye_025468</name>
</gene>
<dbReference type="InterPro" id="IPR053098">
    <property type="entry name" value="Petuviruses_polyprotein"/>
</dbReference>
<evidence type="ECO:0000256" key="1">
    <source>
        <dbReference type="SAM" id="MobiDB-lite"/>
    </source>
</evidence>
<dbReference type="AlphaFoldDB" id="A0AAD9TL85"/>
<name>A0AAD9TL85_9ROSI</name>
<protein>
    <recommendedName>
        <fullName evidence="4">Polyprotein</fullName>
    </recommendedName>
</protein>
<comment type="caution">
    <text evidence="2">The sequence shown here is derived from an EMBL/GenBank/DDBJ whole genome shotgun (WGS) entry which is preliminary data.</text>
</comment>
<feature type="region of interest" description="Disordered" evidence="1">
    <location>
        <begin position="433"/>
        <end position="480"/>
    </location>
</feature>
<reference evidence="2" key="1">
    <citation type="journal article" date="2023" name="Plant J.">
        <title>Genome sequences and population genomics provide insights into the demographic history, inbreeding, and mutation load of two 'living fossil' tree species of Dipteronia.</title>
        <authorList>
            <person name="Feng Y."/>
            <person name="Comes H.P."/>
            <person name="Chen J."/>
            <person name="Zhu S."/>
            <person name="Lu R."/>
            <person name="Zhang X."/>
            <person name="Li P."/>
            <person name="Qiu J."/>
            <person name="Olsen K.M."/>
            <person name="Qiu Y."/>
        </authorList>
    </citation>
    <scope>NUCLEOTIDE SEQUENCE</scope>
    <source>
        <strain evidence="2">KIB01</strain>
    </source>
</reference>